<dbReference type="EMBL" id="KD051280">
    <property type="protein sequence ID" value="EMS64832.1"/>
    <property type="molecule type" value="Genomic_DNA"/>
</dbReference>
<dbReference type="SMART" id="SM00320">
    <property type="entry name" value="WD40"/>
    <property type="match status" value="2"/>
</dbReference>
<reference evidence="3" key="1">
    <citation type="journal article" date="2013" name="Nature">
        <title>Draft genome of the wheat A-genome progenitor Triticum urartu.</title>
        <authorList>
            <person name="Ling H.Q."/>
            <person name="Zhao S."/>
            <person name="Liu D."/>
            <person name="Wang J."/>
            <person name="Sun H."/>
            <person name="Zhang C."/>
            <person name="Fan H."/>
            <person name="Li D."/>
            <person name="Dong L."/>
            <person name="Tao Y."/>
            <person name="Gao C."/>
            <person name="Wu H."/>
            <person name="Li Y."/>
            <person name="Cui Y."/>
            <person name="Guo X."/>
            <person name="Zheng S."/>
            <person name="Wang B."/>
            <person name="Yu K."/>
            <person name="Liang Q."/>
            <person name="Yang W."/>
            <person name="Lou X."/>
            <person name="Chen J."/>
            <person name="Feng M."/>
            <person name="Jian J."/>
            <person name="Zhang X."/>
            <person name="Luo G."/>
            <person name="Jiang Y."/>
            <person name="Liu J."/>
            <person name="Wang Z."/>
            <person name="Sha Y."/>
            <person name="Zhang B."/>
            <person name="Wu H."/>
            <person name="Tang D."/>
            <person name="Shen Q."/>
            <person name="Xue P."/>
            <person name="Zou S."/>
            <person name="Wang X."/>
            <person name="Liu X."/>
            <person name="Wang F."/>
            <person name="Yang Y."/>
            <person name="An X."/>
            <person name="Dong Z."/>
            <person name="Zhang K."/>
            <person name="Zhang X."/>
            <person name="Luo M.C."/>
            <person name="Dvorak J."/>
            <person name="Tong Y."/>
            <person name="Wang J."/>
            <person name="Yang H."/>
            <person name="Li Z."/>
            <person name="Wang D."/>
            <person name="Zhang A."/>
            <person name="Wang J."/>
        </authorList>
    </citation>
    <scope>NUCLEOTIDE SEQUENCE</scope>
</reference>
<gene>
    <name evidence="3" type="ORF">TRIUR3_17671</name>
</gene>
<keyword evidence="1" id="KW-0853">WD repeat</keyword>
<dbReference type="InterPro" id="IPR036322">
    <property type="entry name" value="WD40_repeat_dom_sf"/>
</dbReference>
<organism evidence="3">
    <name type="scientific">Triticum urartu</name>
    <name type="common">Red wild einkorn</name>
    <name type="synonym">Crithodium urartu</name>
    <dbReference type="NCBI Taxonomy" id="4572"/>
    <lineage>
        <taxon>Eukaryota</taxon>
        <taxon>Viridiplantae</taxon>
        <taxon>Streptophyta</taxon>
        <taxon>Embryophyta</taxon>
        <taxon>Tracheophyta</taxon>
        <taxon>Spermatophyta</taxon>
        <taxon>Magnoliopsida</taxon>
        <taxon>Liliopsida</taxon>
        <taxon>Poales</taxon>
        <taxon>Poaceae</taxon>
        <taxon>BOP clade</taxon>
        <taxon>Pooideae</taxon>
        <taxon>Triticodae</taxon>
        <taxon>Triticeae</taxon>
        <taxon>Triticinae</taxon>
        <taxon>Triticum</taxon>
    </lineage>
</organism>
<evidence type="ECO:0000256" key="1">
    <source>
        <dbReference type="ARBA" id="ARBA00022574"/>
    </source>
</evidence>
<dbReference type="Gene3D" id="2.130.10.10">
    <property type="entry name" value="YVTN repeat-like/Quinoprotein amine dehydrogenase"/>
    <property type="match status" value="1"/>
</dbReference>
<keyword evidence="2" id="KW-0677">Repeat</keyword>
<dbReference type="Pfam" id="PF00400">
    <property type="entry name" value="WD40"/>
    <property type="match status" value="1"/>
</dbReference>
<dbReference type="InterPro" id="IPR015943">
    <property type="entry name" value="WD40/YVTN_repeat-like_dom_sf"/>
</dbReference>
<accession>M7ZXN6</accession>
<proteinExistence type="predicted"/>
<dbReference type="AlphaFoldDB" id="M7ZXN6"/>
<evidence type="ECO:0000256" key="2">
    <source>
        <dbReference type="ARBA" id="ARBA00022737"/>
    </source>
</evidence>
<dbReference type="InterPro" id="IPR001680">
    <property type="entry name" value="WD40_rpt"/>
</dbReference>
<dbReference type="SUPFAM" id="SSF50978">
    <property type="entry name" value="WD40 repeat-like"/>
    <property type="match status" value="1"/>
</dbReference>
<dbReference type="OMA" id="HTVINFQ"/>
<dbReference type="PANTHER" id="PTHR10971">
    <property type="entry name" value="MRNA EXPORT FACTOR AND BUB3"/>
    <property type="match status" value="1"/>
</dbReference>
<protein>
    <submittedName>
        <fullName evidence="3">Mitotic checkpoint protein BUB3</fullName>
    </submittedName>
</protein>
<dbReference type="eggNOG" id="KOG1036">
    <property type="taxonomic scope" value="Eukaryota"/>
</dbReference>
<dbReference type="STRING" id="4572.M7ZXN6"/>
<name>M7ZXN6_TRIUA</name>
<evidence type="ECO:0000313" key="3">
    <source>
        <dbReference type="EMBL" id="EMS64832.1"/>
    </source>
</evidence>
<sequence length="225" mass="25320">MARLSFSAESSYRLGTHDGPVRCVEYSDTTVSSCGLLDESLNRKGQVITGSWDRTIKCWDQRGATGPEYTLIGTHTQPERVYALSLAGHKLVVATAGEHVNVYDLRNMSEPQQRKSYLNSQTRCVECYPNKTGFALGSTDGRVAMDFFDQSESSLEKRYGFKCHRLTEGRVRVAYPVNAIAFHSVNSDLGISEFFFLLRLQSPRNEPGTNIFIRDVNEVEVKPRH</sequence>